<dbReference type="PANTHER" id="PTHR45953">
    <property type="entry name" value="IDURONATE 2-SULFATASE"/>
    <property type="match status" value="1"/>
</dbReference>
<keyword evidence="5 9" id="KW-0378">Hydrolase</keyword>
<accession>A0A518D7R3</accession>
<dbReference type="GO" id="GO:0004423">
    <property type="term" value="F:iduronate-2-sulfatase activity"/>
    <property type="evidence" value="ECO:0007669"/>
    <property type="project" value="InterPro"/>
</dbReference>
<sequence length="471" mass="52350" precursor="true">MASRTLLFVLLLLAASAASAATHPNVLMIAIDDLNDWVGCMGGHPQAKTPNIDRLAARGVLFENAHAAAPLCNPSRTALLTGLRPSTTGVYCNNGWFRDHPDYVDWVTLPQYFAGQGYAAWGGGKVFHQPSGRMSDRQSWDKQYSNAVGAPNPPEQRRFQHGMRGKFTTSAFFNNALDWGPIDQPKEQTGDWQTAETAAKLLSQEHDRPFFLACGIYRPHLPWYAPAEFFDAHDLAGVTLPPYLETDLDDVPAMGRRLARLDFPVIKASGHWRDAVHAYLACATFADACVGHVLDALEAGPNADDTIVVLWGDHGWHLGEKDHWSKFALWDQTSRTPLVVYAPNVSEAGGRCASAVSLIDIYPTLLELTGLPPRDDLDGRSLAPLVRDPGSDWPYPALVTHWKDNHAVQDDRYRYIHYRDGGEELYDHQTDPNEWKNLASDPAYARVKARLAQSLPKQNAEHFQPEPPENM</sequence>
<dbReference type="CDD" id="cd16030">
    <property type="entry name" value="iduronate-2-sulfatase"/>
    <property type="match status" value="1"/>
</dbReference>
<evidence type="ECO:0000256" key="1">
    <source>
        <dbReference type="ARBA" id="ARBA00001913"/>
    </source>
</evidence>
<evidence type="ECO:0000313" key="10">
    <source>
        <dbReference type="Proteomes" id="UP000317429"/>
    </source>
</evidence>
<evidence type="ECO:0000256" key="7">
    <source>
        <dbReference type="SAM" id="SignalP"/>
    </source>
</evidence>
<comment type="cofactor">
    <cofactor evidence="1">
        <name>Ca(2+)</name>
        <dbReference type="ChEBI" id="CHEBI:29108"/>
    </cofactor>
</comment>
<dbReference type="KEGG" id="pnd:Pla175_08790"/>
<keyword evidence="6" id="KW-0106">Calcium</keyword>
<dbReference type="RefSeq" id="WP_145281478.1">
    <property type="nucleotide sequence ID" value="NZ_CP036291.1"/>
</dbReference>
<organism evidence="9 10">
    <name type="scientific">Pirellulimonas nuda</name>
    <dbReference type="NCBI Taxonomy" id="2528009"/>
    <lineage>
        <taxon>Bacteria</taxon>
        <taxon>Pseudomonadati</taxon>
        <taxon>Planctomycetota</taxon>
        <taxon>Planctomycetia</taxon>
        <taxon>Pirellulales</taxon>
        <taxon>Lacipirellulaceae</taxon>
        <taxon>Pirellulimonas</taxon>
    </lineage>
</organism>
<dbReference type="Gene3D" id="3.40.720.10">
    <property type="entry name" value="Alkaline Phosphatase, subunit A"/>
    <property type="match status" value="1"/>
</dbReference>
<dbReference type="GO" id="GO:0005737">
    <property type="term" value="C:cytoplasm"/>
    <property type="evidence" value="ECO:0007669"/>
    <property type="project" value="TreeGrafter"/>
</dbReference>
<dbReference type="GO" id="GO:0047753">
    <property type="term" value="F:choline-sulfatase activity"/>
    <property type="evidence" value="ECO:0007669"/>
    <property type="project" value="UniProtKB-EC"/>
</dbReference>
<keyword evidence="10" id="KW-1185">Reference proteome</keyword>
<dbReference type="SUPFAM" id="SSF53649">
    <property type="entry name" value="Alkaline phosphatase-like"/>
    <property type="match status" value="1"/>
</dbReference>
<keyword evidence="4 7" id="KW-0732">Signal</keyword>
<dbReference type="PANTHER" id="PTHR45953:SF1">
    <property type="entry name" value="IDURONATE 2-SULFATASE"/>
    <property type="match status" value="1"/>
</dbReference>
<dbReference type="InterPro" id="IPR017850">
    <property type="entry name" value="Alkaline_phosphatase_core_sf"/>
</dbReference>
<dbReference type="InterPro" id="IPR035874">
    <property type="entry name" value="IDS"/>
</dbReference>
<name>A0A518D7R3_9BACT</name>
<dbReference type="EMBL" id="CP036291">
    <property type="protein sequence ID" value="QDU87517.1"/>
    <property type="molecule type" value="Genomic_DNA"/>
</dbReference>
<evidence type="ECO:0000313" key="9">
    <source>
        <dbReference type="EMBL" id="QDU87517.1"/>
    </source>
</evidence>
<evidence type="ECO:0000256" key="4">
    <source>
        <dbReference type="ARBA" id="ARBA00022729"/>
    </source>
</evidence>
<protein>
    <submittedName>
        <fullName evidence="9">Choline-sulfatase</fullName>
        <ecNumber evidence="9">3.1.6.6</ecNumber>
    </submittedName>
</protein>
<comment type="similarity">
    <text evidence="2">Belongs to the sulfatase family.</text>
</comment>
<keyword evidence="3" id="KW-0479">Metal-binding</keyword>
<evidence type="ECO:0000256" key="6">
    <source>
        <dbReference type="ARBA" id="ARBA00022837"/>
    </source>
</evidence>
<dbReference type="GO" id="GO:0046872">
    <property type="term" value="F:metal ion binding"/>
    <property type="evidence" value="ECO:0007669"/>
    <property type="project" value="UniProtKB-KW"/>
</dbReference>
<gene>
    <name evidence="9" type="primary">betC_3</name>
    <name evidence="9" type="ORF">Pla175_08790</name>
</gene>
<dbReference type="AlphaFoldDB" id="A0A518D7R3"/>
<evidence type="ECO:0000259" key="8">
    <source>
        <dbReference type="Pfam" id="PF00884"/>
    </source>
</evidence>
<feature type="chain" id="PRO_5021995171" evidence="7">
    <location>
        <begin position="21"/>
        <end position="471"/>
    </location>
</feature>
<evidence type="ECO:0000256" key="3">
    <source>
        <dbReference type="ARBA" id="ARBA00022723"/>
    </source>
</evidence>
<dbReference type="Proteomes" id="UP000317429">
    <property type="component" value="Chromosome"/>
</dbReference>
<feature type="signal peptide" evidence="7">
    <location>
        <begin position="1"/>
        <end position="20"/>
    </location>
</feature>
<proteinExistence type="inferred from homology"/>
<dbReference type="EC" id="3.1.6.6" evidence="9"/>
<evidence type="ECO:0000256" key="2">
    <source>
        <dbReference type="ARBA" id="ARBA00008779"/>
    </source>
</evidence>
<reference evidence="9 10" key="1">
    <citation type="submission" date="2019-02" db="EMBL/GenBank/DDBJ databases">
        <title>Deep-cultivation of Planctomycetes and their phenomic and genomic characterization uncovers novel biology.</title>
        <authorList>
            <person name="Wiegand S."/>
            <person name="Jogler M."/>
            <person name="Boedeker C."/>
            <person name="Pinto D."/>
            <person name="Vollmers J."/>
            <person name="Rivas-Marin E."/>
            <person name="Kohn T."/>
            <person name="Peeters S.H."/>
            <person name="Heuer A."/>
            <person name="Rast P."/>
            <person name="Oberbeckmann S."/>
            <person name="Bunk B."/>
            <person name="Jeske O."/>
            <person name="Meyerdierks A."/>
            <person name="Storesund J.E."/>
            <person name="Kallscheuer N."/>
            <person name="Luecker S."/>
            <person name="Lage O.M."/>
            <person name="Pohl T."/>
            <person name="Merkel B.J."/>
            <person name="Hornburger P."/>
            <person name="Mueller R.-W."/>
            <person name="Bruemmer F."/>
            <person name="Labrenz M."/>
            <person name="Spormann A.M."/>
            <person name="Op den Camp H."/>
            <person name="Overmann J."/>
            <person name="Amann R."/>
            <person name="Jetten M.S.M."/>
            <person name="Mascher T."/>
            <person name="Medema M.H."/>
            <person name="Devos D.P."/>
            <person name="Kaster A.-K."/>
            <person name="Ovreas L."/>
            <person name="Rohde M."/>
            <person name="Galperin M.Y."/>
            <person name="Jogler C."/>
        </authorList>
    </citation>
    <scope>NUCLEOTIDE SEQUENCE [LARGE SCALE GENOMIC DNA]</scope>
    <source>
        <strain evidence="9 10">Pla175</strain>
    </source>
</reference>
<dbReference type="InterPro" id="IPR000917">
    <property type="entry name" value="Sulfatase_N"/>
</dbReference>
<dbReference type="OrthoDB" id="236884at2"/>
<feature type="domain" description="Sulfatase N-terminal" evidence="8">
    <location>
        <begin position="24"/>
        <end position="370"/>
    </location>
</feature>
<dbReference type="Pfam" id="PF00884">
    <property type="entry name" value="Sulfatase"/>
    <property type="match status" value="1"/>
</dbReference>
<evidence type="ECO:0000256" key="5">
    <source>
        <dbReference type="ARBA" id="ARBA00022801"/>
    </source>
</evidence>